<dbReference type="Proteomes" id="UP000240481">
    <property type="component" value="Unassembled WGS sequence"/>
</dbReference>
<evidence type="ECO:0000313" key="2">
    <source>
        <dbReference type="EMBL" id="PSW24418.1"/>
    </source>
</evidence>
<keyword evidence="1" id="KW-0732">Signal</keyword>
<organism evidence="2 3">
    <name type="scientific">Photobacterium swingsii</name>
    <dbReference type="NCBI Taxonomy" id="680026"/>
    <lineage>
        <taxon>Bacteria</taxon>
        <taxon>Pseudomonadati</taxon>
        <taxon>Pseudomonadota</taxon>
        <taxon>Gammaproteobacteria</taxon>
        <taxon>Vibrionales</taxon>
        <taxon>Vibrionaceae</taxon>
        <taxon>Photobacterium</taxon>
    </lineage>
</organism>
<dbReference type="RefSeq" id="WP_048899006.1">
    <property type="nucleotide sequence ID" value="NZ_AP024853.1"/>
</dbReference>
<dbReference type="Pfam" id="PF11777">
    <property type="entry name" value="DUF3316"/>
    <property type="match status" value="1"/>
</dbReference>
<evidence type="ECO:0000256" key="1">
    <source>
        <dbReference type="SAM" id="SignalP"/>
    </source>
</evidence>
<evidence type="ECO:0000313" key="3">
    <source>
        <dbReference type="Proteomes" id="UP000240481"/>
    </source>
</evidence>
<dbReference type="OrthoDB" id="5904223at2"/>
<keyword evidence="3" id="KW-1185">Reference proteome</keyword>
<accession>A0A0J8VBE5</accession>
<proteinExistence type="predicted"/>
<gene>
    <name evidence="2" type="ORF">C9I94_10265</name>
</gene>
<sequence length="126" mass="13972">MKLIKAALVTATLTLLSTSVFASQFGYSAGNVVERLGARTIKTDAVQTKQEAYQLGLSQLHQLNKAKPVELSKKLKISGVNIDRRQIHLNEGGYVTVEEFMNTDGQISYKGKINVSFHYPERDSNN</sequence>
<protein>
    <submittedName>
        <fullName evidence="2">DUF3316 domain-containing protein</fullName>
    </submittedName>
</protein>
<name>A0A0J8VBE5_9GAMM</name>
<dbReference type="InterPro" id="IPR016879">
    <property type="entry name" value="UCP028299"/>
</dbReference>
<reference evidence="2 3" key="1">
    <citation type="submission" date="2018-01" db="EMBL/GenBank/DDBJ databases">
        <title>Whole genome sequencing of Histamine producing bacteria.</title>
        <authorList>
            <person name="Butler K."/>
        </authorList>
    </citation>
    <scope>NUCLEOTIDE SEQUENCE [LARGE SCALE GENOMIC DNA]</scope>
    <source>
        <strain evidence="2 3">DSM 24669</strain>
    </source>
</reference>
<dbReference type="STRING" id="680026.AB733_12120"/>
<dbReference type="EMBL" id="PYLZ01000005">
    <property type="protein sequence ID" value="PSW24418.1"/>
    <property type="molecule type" value="Genomic_DNA"/>
</dbReference>
<feature type="chain" id="PRO_5030009083" evidence="1">
    <location>
        <begin position="23"/>
        <end position="126"/>
    </location>
</feature>
<dbReference type="AlphaFoldDB" id="A0A0J8VBE5"/>
<comment type="caution">
    <text evidence="2">The sequence shown here is derived from an EMBL/GenBank/DDBJ whole genome shotgun (WGS) entry which is preliminary data.</text>
</comment>
<dbReference type="PIRSF" id="PIRSF028299">
    <property type="entry name" value="UCP028299"/>
    <property type="match status" value="1"/>
</dbReference>
<feature type="signal peptide" evidence="1">
    <location>
        <begin position="1"/>
        <end position="22"/>
    </location>
</feature>